<evidence type="ECO:0000259" key="16">
    <source>
        <dbReference type="Pfam" id="PF07715"/>
    </source>
</evidence>
<dbReference type="SUPFAM" id="SSF56935">
    <property type="entry name" value="Porins"/>
    <property type="match status" value="1"/>
</dbReference>
<dbReference type="PROSITE" id="PS52016">
    <property type="entry name" value="TONB_DEPENDENT_REC_3"/>
    <property type="match status" value="1"/>
</dbReference>
<evidence type="ECO:0000256" key="11">
    <source>
        <dbReference type="ARBA" id="ARBA00023237"/>
    </source>
</evidence>
<dbReference type="AlphaFoldDB" id="A0A840G1W5"/>
<comment type="subcellular location">
    <subcellularLocation>
        <location evidence="1 12">Cell outer membrane</location>
        <topology evidence="1 12">Multi-pass membrane protein</topology>
    </subcellularLocation>
</comment>
<feature type="domain" description="TonB-dependent receptor plug" evidence="16">
    <location>
        <begin position="47"/>
        <end position="151"/>
    </location>
</feature>
<dbReference type="Proteomes" id="UP000587070">
    <property type="component" value="Unassembled WGS sequence"/>
</dbReference>
<name>A0A840G1W5_RHOTE</name>
<evidence type="ECO:0000256" key="1">
    <source>
        <dbReference type="ARBA" id="ARBA00004571"/>
    </source>
</evidence>
<dbReference type="InterPro" id="IPR039426">
    <property type="entry name" value="TonB-dep_rcpt-like"/>
</dbReference>
<keyword evidence="10" id="KW-0675">Receptor</keyword>
<keyword evidence="3 12" id="KW-0813">Transport</keyword>
<dbReference type="InterPro" id="IPR012910">
    <property type="entry name" value="Plug_dom"/>
</dbReference>
<dbReference type="Pfam" id="PF07715">
    <property type="entry name" value="Plug"/>
    <property type="match status" value="1"/>
</dbReference>
<organism evidence="17 18">
    <name type="scientific">Rhodocyclus tenuis</name>
    <name type="common">Rhodospirillum tenue</name>
    <dbReference type="NCBI Taxonomy" id="1066"/>
    <lineage>
        <taxon>Bacteria</taxon>
        <taxon>Pseudomonadati</taxon>
        <taxon>Pseudomonadota</taxon>
        <taxon>Betaproteobacteria</taxon>
        <taxon>Rhodocyclales</taxon>
        <taxon>Rhodocyclaceae</taxon>
        <taxon>Rhodocyclus</taxon>
    </lineage>
</organism>
<dbReference type="InterPro" id="IPR037066">
    <property type="entry name" value="Plug_dom_sf"/>
</dbReference>
<evidence type="ECO:0000256" key="14">
    <source>
        <dbReference type="SAM" id="SignalP"/>
    </source>
</evidence>
<dbReference type="EMBL" id="JACIGE010000002">
    <property type="protein sequence ID" value="MBB4246413.1"/>
    <property type="molecule type" value="Genomic_DNA"/>
</dbReference>
<comment type="caution">
    <text evidence="17">The sequence shown here is derived from an EMBL/GenBank/DDBJ whole genome shotgun (WGS) entry which is preliminary data.</text>
</comment>
<evidence type="ECO:0000256" key="2">
    <source>
        <dbReference type="ARBA" id="ARBA00009810"/>
    </source>
</evidence>
<keyword evidence="9 12" id="KW-0472">Membrane</keyword>
<accession>A0A840G1W5</accession>
<evidence type="ECO:0000256" key="6">
    <source>
        <dbReference type="ARBA" id="ARBA00022729"/>
    </source>
</evidence>
<evidence type="ECO:0000313" key="18">
    <source>
        <dbReference type="Proteomes" id="UP000587070"/>
    </source>
</evidence>
<evidence type="ECO:0000256" key="5">
    <source>
        <dbReference type="ARBA" id="ARBA00022692"/>
    </source>
</evidence>
<keyword evidence="6 14" id="KW-0732">Signal</keyword>
<dbReference type="GO" id="GO:0009279">
    <property type="term" value="C:cell outer membrane"/>
    <property type="evidence" value="ECO:0007669"/>
    <property type="project" value="UniProtKB-SubCell"/>
</dbReference>
<keyword evidence="4 12" id="KW-1134">Transmembrane beta strand</keyword>
<dbReference type="CDD" id="cd01347">
    <property type="entry name" value="ligand_gated_channel"/>
    <property type="match status" value="1"/>
</dbReference>
<dbReference type="Gene3D" id="2.170.130.10">
    <property type="entry name" value="TonB-dependent receptor, plug domain"/>
    <property type="match status" value="1"/>
</dbReference>
<dbReference type="GO" id="GO:0015889">
    <property type="term" value="P:cobalamin transport"/>
    <property type="evidence" value="ECO:0007669"/>
    <property type="project" value="TreeGrafter"/>
</dbReference>
<dbReference type="Gene3D" id="2.40.170.20">
    <property type="entry name" value="TonB-dependent receptor, beta-barrel domain"/>
    <property type="match status" value="1"/>
</dbReference>
<dbReference type="InterPro" id="IPR000531">
    <property type="entry name" value="Beta-barrel_TonB"/>
</dbReference>
<evidence type="ECO:0000256" key="10">
    <source>
        <dbReference type="ARBA" id="ARBA00023170"/>
    </source>
</evidence>
<keyword evidence="7" id="KW-0406">Ion transport</keyword>
<evidence type="ECO:0000256" key="7">
    <source>
        <dbReference type="ARBA" id="ARBA00023065"/>
    </source>
</evidence>
<protein>
    <submittedName>
        <fullName evidence="17">Vitamin B12 transporter</fullName>
    </submittedName>
</protein>
<evidence type="ECO:0000259" key="15">
    <source>
        <dbReference type="Pfam" id="PF00593"/>
    </source>
</evidence>
<feature type="domain" description="TonB-dependent receptor-like beta-barrel" evidence="15">
    <location>
        <begin position="170"/>
        <end position="589"/>
    </location>
</feature>
<evidence type="ECO:0000256" key="4">
    <source>
        <dbReference type="ARBA" id="ARBA00022452"/>
    </source>
</evidence>
<evidence type="ECO:0000256" key="13">
    <source>
        <dbReference type="RuleBase" id="RU003357"/>
    </source>
</evidence>
<evidence type="ECO:0000256" key="8">
    <source>
        <dbReference type="ARBA" id="ARBA00023077"/>
    </source>
</evidence>
<keyword evidence="18" id="KW-1185">Reference proteome</keyword>
<reference evidence="17 18" key="1">
    <citation type="submission" date="2020-08" db="EMBL/GenBank/DDBJ databases">
        <title>Genome sequencing of Purple Non-Sulfur Bacteria from various extreme environments.</title>
        <authorList>
            <person name="Mayer M."/>
        </authorList>
    </citation>
    <scope>NUCLEOTIDE SEQUENCE [LARGE SCALE GENOMIC DNA]</scope>
    <source>
        <strain evidence="17 18">2761</strain>
    </source>
</reference>
<gene>
    <name evidence="17" type="ORF">GGD90_000770</name>
</gene>
<keyword evidence="8 13" id="KW-0798">TonB box</keyword>
<dbReference type="GO" id="GO:0006811">
    <property type="term" value="P:monoatomic ion transport"/>
    <property type="evidence" value="ECO:0007669"/>
    <property type="project" value="UniProtKB-KW"/>
</dbReference>
<dbReference type="Pfam" id="PF00593">
    <property type="entry name" value="TonB_dep_Rec_b-barrel"/>
    <property type="match status" value="1"/>
</dbReference>
<dbReference type="RefSeq" id="WP_153115954.1">
    <property type="nucleotide sequence ID" value="NZ_JACIGE010000002.1"/>
</dbReference>
<evidence type="ECO:0000256" key="9">
    <source>
        <dbReference type="ARBA" id="ARBA00023136"/>
    </source>
</evidence>
<dbReference type="InterPro" id="IPR036942">
    <property type="entry name" value="Beta-barrel_TonB_sf"/>
</dbReference>
<keyword evidence="5 12" id="KW-0812">Transmembrane</keyword>
<comment type="similarity">
    <text evidence="2 12 13">Belongs to the TonB-dependent receptor family.</text>
</comment>
<evidence type="ECO:0000256" key="3">
    <source>
        <dbReference type="ARBA" id="ARBA00022448"/>
    </source>
</evidence>
<feature type="signal peptide" evidence="14">
    <location>
        <begin position="1"/>
        <end position="27"/>
    </location>
</feature>
<evidence type="ECO:0000313" key="17">
    <source>
        <dbReference type="EMBL" id="MBB4246413.1"/>
    </source>
</evidence>
<feature type="chain" id="PRO_5032850740" evidence="14">
    <location>
        <begin position="28"/>
        <end position="616"/>
    </location>
</feature>
<dbReference type="PANTHER" id="PTHR30069:SF53">
    <property type="entry name" value="COLICIN I RECEPTOR-RELATED"/>
    <property type="match status" value="1"/>
</dbReference>
<proteinExistence type="inferred from homology"/>
<dbReference type="OrthoDB" id="183532at2"/>
<evidence type="ECO:0000256" key="12">
    <source>
        <dbReference type="PROSITE-ProRule" id="PRU01360"/>
    </source>
</evidence>
<dbReference type="PANTHER" id="PTHR30069">
    <property type="entry name" value="TONB-DEPENDENT OUTER MEMBRANE RECEPTOR"/>
    <property type="match status" value="1"/>
</dbReference>
<sequence>MNTIHPLRATKTLATLLLVLAADATRAADAIDPIIVTATRQEARSNDLLSDVSVITREEIEAAGQSSLPELLGRQAGIEFDANGGAGSTMSLYIRGSNSEHALVLIDGMRINTATMGKASLSRIPLSQIERIEILRGPASSLYGADAIGGVIQIFTRQGSGPARFNAEAGYGTYNTTRLTAGVSGQAERWKYSFQAARDETAGYSNKLNANPDKDGFRDSSFSGKLAYQFDADNEVGLNAFSSDGRNQYDGLSKTKDYRIDNSVSSYSLYSRNRLRPAWQSSVRLGHSIDDSTDHTDGVPKNYYRTEQDQVSWQNDIDLPLGRALVAAEWLKQDLTTSGRYDKTGRTISSLLAGWGAAAGAHRWQFNARHDDVSGQTAKSTGAASYGYQFTDAWRAAAAYGTAFKLPTLNDLYSNIPGMGVGNPDLKPEYARNRELSLHYDTPQQKASLTWFDNRIDNFIEWAYYSGATKEPRNIAARITGWTLAWKGNYGPFSLRTSIDLQDPRNETSDDRLLRRSREHASLGADYQSGRWSFGSELVSSSMRNDSVYAASAPGRQRIVRLGGYTLLNLNASYRIDREVSLFVRANNVFDKQYTLVQDYFTPGASVFVGIRYAQK</sequence>
<keyword evidence="11 12" id="KW-0998">Cell outer membrane</keyword>